<feature type="region of interest" description="Disordered" evidence="1">
    <location>
        <begin position="1"/>
        <end position="31"/>
    </location>
</feature>
<feature type="transmembrane region" description="Helical" evidence="2">
    <location>
        <begin position="47"/>
        <end position="70"/>
    </location>
</feature>
<evidence type="ECO:0000256" key="1">
    <source>
        <dbReference type="SAM" id="MobiDB-lite"/>
    </source>
</evidence>
<dbReference type="Proteomes" id="UP000534783">
    <property type="component" value="Unassembled WGS sequence"/>
</dbReference>
<evidence type="ECO:0000313" key="3">
    <source>
        <dbReference type="EMBL" id="NKE71754.1"/>
    </source>
</evidence>
<organism evidence="3 4">
    <name type="scientific">Candidatus Manganitrophus noduliformans</name>
    <dbReference type="NCBI Taxonomy" id="2606439"/>
    <lineage>
        <taxon>Bacteria</taxon>
        <taxon>Pseudomonadati</taxon>
        <taxon>Nitrospirota</taxon>
        <taxon>Nitrospiria</taxon>
        <taxon>Candidatus Troglogloeales</taxon>
        <taxon>Candidatus Manganitrophaceae</taxon>
        <taxon>Candidatus Manganitrophus</taxon>
    </lineage>
</organism>
<name>A0A7X6IBU0_9BACT</name>
<reference evidence="3 4" key="1">
    <citation type="journal article" date="2020" name="Nature">
        <title>Bacterial chemolithoautotrophy via manganese oxidation.</title>
        <authorList>
            <person name="Yu H."/>
            <person name="Leadbetter J.R."/>
        </authorList>
    </citation>
    <scope>NUCLEOTIDE SEQUENCE [LARGE SCALE GENOMIC DNA]</scope>
    <source>
        <strain evidence="3 4">Mn-1</strain>
    </source>
</reference>
<evidence type="ECO:0000256" key="2">
    <source>
        <dbReference type="SAM" id="Phobius"/>
    </source>
</evidence>
<protein>
    <submittedName>
        <fullName evidence="3">Uncharacterized protein</fullName>
    </submittedName>
</protein>
<evidence type="ECO:0000313" key="4">
    <source>
        <dbReference type="Proteomes" id="UP000534783"/>
    </source>
</evidence>
<proteinExistence type="predicted"/>
<dbReference type="EMBL" id="VTOW01000002">
    <property type="protein sequence ID" value="NKE71754.1"/>
    <property type="molecule type" value="Genomic_DNA"/>
</dbReference>
<comment type="caution">
    <text evidence="3">The sequence shown here is derived from an EMBL/GenBank/DDBJ whole genome shotgun (WGS) entry which is preliminary data.</text>
</comment>
<keyword evidence="2" id="KW-0812">Transmembrane</keyword>
<sequence length="76" mass="8303">MAGSTKTEFQTNVYAEQGKKEMPGSSTEPSGGASIIAPGLDQFYEFLYRYGLALVLFASVAFSFWMIWALDFSGGM</sequence>
<keyword evidence="2" id="KW-1133">Transmembrane helix</keyword>
<keyword evidence="2" id="KW-0472">Membrane</keyword>
<feature type="compositionally biased region" description="Polar residues" evidence="1">
    <location>
        <begin position="1"/>
        <end position="14"/>
    </location>
</feature>
<gene>
    <name evidence="3" type="ORF">MNODULE_13485</name>
</gene>
<accession>A0A7X6IBU0</accession>
<dbReference type="AlphaFoldDB" id="A0A7X6IBU0"/>
<dbReference type="RefSeq" id="WP_168060672.1">
    <property type="nucleotide sequence ID" value="NZ_VTOW01000002.1"/>
</dbReference>
<keyword evidence="4" id="KW-1185">Reference proteome</keyword>